<dbReference type="Proteomes" id="UP000257109">
    <property type="component" value="Unassembled WGS sequence"/>
</dbReference>
<feature type="non-terminal residue" evidence="1">
    <location>
        <position position="1"/>
    </location>
</feature>
<feature type="non-terminal residue" evidence="1">
    <location>
        <position position="121"/>
    </location>
</feature>
<dbReference type="OrthoDB" id="1932348at2759"/>
<proteinExistence type="predicted"/>
<organism evidence="1 2">
    <name type="scientific">Mucuna pruriens</name>
    <name type="common">Velvet bean</name>
    <name type="synonym">Dolichos pruriens</name>
    <dbReference type="NCBI Taxonomy" id="157652"/>
    <lineage>
        <taxon>Eukaryota</taxon>
        <taxon>Viridiplantae</taxon>
        <taxon>Streptophyta</taxon>
        <taxon>Embryophyta</taxon>
        <taxon>Tracheophyta</taxon>
        <taxon>Spermatophyta</taxon>
        <taxon>Magnoliopsida</taxon>
        <taxon>eudicotyledons</taxon>
        <taxon>Gunneridae</taxon>
        <taxon>Pentapetalae</taxon>
        <taxon>rosids</taxon>
        <taxon>fabids</taxon>
        <taxon>Fabales</taxon>
        <taxon>Fabaceae</taxon>
        <taxon>Papilionoideae</taxon>
        <taxon>50 kb inversion clade</taxon>
        <taxon>NPAAA clade</taxon>
        <taxon>indigoferoid/millettioid clade</taxon>
        <taxon>Phaseoleae</taxon>
        <taxon>Mucuna</taxon>
    </lineage>
</organism>
<accession>A0A371HYH1</accession>
<dbReference type="AlphaFoldDB" id="A0A371HYH1"/>
<name>A0A371HYH1_MUCPR</name>
<protein>
    <submittedName>
        <fullName evidence="1">Uncharacterized protein</fullName>
    </submittedName>
</protein>
<sequence>MTIGRKHQSWYLDSSNQKGKIIGIGEIGKHLFPSTDNVLIVEGLKHNLLSISQLCDSGYDDFYWWAFRLQTLLAQTTFLSISKHALHDCILERFDLEIAGAGLRSEADPTLEVQSRLAILS</sequence>
<evidence type="ECO:0000313" key="1">
    <source>
        <dbReference type="EMBL" id="RDY07734.1"/>
    </source>
</evidence>
<dbReference type="EMBL" id="QJKJ01001411">
    <property type="protein sequence ID" value="RDY07734.1"/>
    <property type="molecule type" value="Genomic_DNA"/>
</dbReference>
<evidence type="ECO:0000313" key="2">
    <source>
        <dbReference type="Proteomes" id="UP000257109"/>
    </source>
</evidence>
<gene>
    <name evidence="1" type="ORF">CR513_08111</name>
</gene>
<comment type="caution">
    <text evidence="1">The sequence shown here is derived from an EMBL/GenBank/DDBJ whole genome shotgun (WGS) entry which is preliminary data.</text>
</comment>
<reference evidence="1" key="1">
    <citation type="submission" date="2018-05" db="EMBL/GenBank/DDBJ databases">
        <title>Draft genome of Mucuna pruriens seed.</title>
        <authorList>
            <person name="Nnadi N.E."/>
            <person name="Vos R."/>
            <person name="Hasami M.H."/>
            <person name="Devisetty U.K."/>
            <person name="Aguiy J.C."/>
        </authorList>
    </citation>
    <scope>NUCLEOTIDE SEQUENCE [LARGE SCALE GENOMIC DNA]</scope>
    <source>
        <strain evidence="1">JCA_2017</strain>
    </source>
</reference>
<keyword evidence="2" id="KW-1185">Reference proteome</keyword>